<dbReference type="Gene3D" id="2.60.120.260">
    <property type="entry name" value="Galactose-binding domain-like"/>
    <property type="match status" value="1"/>
</dbReference>
<feature type="region of interest" description="Disordered" evidence="6">
    <location>
        <begin position="74"/>
        <end position="142"/>
    </location>
</feature>
<feature type="compositionally biased region" description="Low complexity" evidence="6">
    <location>
        <begin position="393"/>
        <end position="428"/>
    </location>
</feature>
<sequence>MGTSIFNLPTALISLLLALPILAAPSSSNDPFHAIATHVVRKEEPPICCLRPLEPLELADEEILLSFDDWKKKQKTREKEGQGQVQGGNSNVSSSPGGSQSYTTASAGQAANQSGNGDRNGSGNDSTHQSPDNFQNDSTPDSTIQVPVTEVQVEKLSPHFRVPLTDRFNYASLDCSARVHTSHRSAKSPSSILSSKRDRYMLSPCVNSKESQFVVVELCEDIRIDTVQLANFEFFSGVFKDFSVSVAKTYIAGKGKEGWVPAGTYTGKNIRGVQSFHPPTSLRDFYRFIRIDFHSHYSNEYYCPISLLRVYGLTHLEEWKWDTWEAESQDNIESTEVVPEDPQPGHTIPVPPESPHGTISIPLTEQSTLREEPSSDTPISIPPTSSNTVVSLGPSVSGASSPAASASSTAVTSSSSSTHNPTTNSHPNNDIHDQQHPDAKVSETIIITTTVDSKSSTKDSNDDVSGSGSVTSSVPTTTITATASASSVNSVATRAMPPSTGGESIYRTIMNRLAAIETNQTLYAQYFSEQTCGVRDMLRKLGEDVGRLEGIEKAQAKTFQRNYREWEKQRRRLEKRNNELVSRVDYLSDEIILEKRLGIAQLCLLLTVLVFMAVTRGSPVENPAMHGPARFSKSSMREWSRRHLSLSFSGDWVSRLTSSRSRSPTKQRDRGVSPRPSPRLPEVSTSASKSPRLTSPRIEPSELLDFPSLVTPTIQPKTAPPVFVYVPTSSSSSPRTAMIVQQRPRSRTPSLRKANKVNTTPVVVPSTPPMTSRPKLKRANSHGSSSAVMLATSISWGGTVGPVPKSAKRWARSAHLHEVKGRREVREDRKENEEREREKERVPLAENPPTNEDRKDLFGGSSGSLSLFSPAAVVKRGVETDSDADVWEDTDIDALTSIDGDLSP</sequence>
<feature type="compositionally biased region" description="Acidic residues" evidence="6">
    <location>
        <begin position="880"/>
        <end position="892"/>
    </location>
</feature>
<feature type="region of interest" description="Disordered" evidence="6">
    <location>
        <begin position="330"/>
        <end position="438"/>
    </location>
</feature>
<dbReference type="InterPro" id="IPR045120">
    <property type="entry name" value="Suco/Slp1-like"/>
</dbReference>
<feature type="chain" id="PRO_5046145337" description="SUN domain-containing protein" evidence="7">
    <location>
        <begin position="24"/>
        <end position="904"/>
    </location>
</feature>
<proteinExistence type="predicted"/>
<evidence type="ECO:0000313" key="9">
    <source>
        <dbReference type="EMBL" id="KAL0064276.1"/>
    </source>
</evidence>
<evidence type="ECO:0000256" key="7">
    <source>
        <dbReference type="SAM" id="SignalP"/>
    </source>
</evidence>
<evidence type="ECO:0000256" key="1">
    <source>
        <dbReference type="ARBA" id="ARBA00004308"/>
    </source>
</evidence>
<keyword evidence="7" id="KW-0732">Signal</keyword>
<feature type="compositionally biased region" description="Basic and acidic residues" evidence="6">
    <location>
        <begin position="815"/>
        <end position="843"/>
    </location>
</feature>
<feature type="region of interest" description="Disordered" evidence="6">
    <location>
        <begin position="657"/>
        <end position="700"/>
    </location>
</feature>
<keyword evidence="2" id="KW-0812">Transmembrane</keyword>
<evidence type="ECO:0000256" key="4">
    <source>
        <dbReference type="ARBA" id="ARBA00023136"/>
    </source>
</evidence>
<feature type="signal peptide" evidence="7">
    <location>
        <begin position="1"/>
        <end position="23"/>
    </location>
</feature>
<feature type="compositionally biased region" description="Polar residues" evidence="6">
    <location>
        <begin position="127"/>
        <end position="142"/>
    </location>
</feature>
<feature type="domain" description="SUN" evidence="8">
    <location>
        <begin position="141"/>
        <end position="315"/>
    </location>
</feature>
<dbReference type="Proteomes" id="UP001437256">
    <property type="component" value="Unassembled WGS sequence"/>
</dbReference>
<comment type="caution">
    <text evidence="9">The sequence shown here is derived from an EMBL/GenBank/DDBJ whole genome shotgun (WGS) entry which is preliminary data.</text>
</comment>
<feature type="compositionally biased region" description="Basic and acidic residues" evidence="6">
    <location>
        <begin position="429"/>
        <end position="438"/>
    </location>
</feature>
<gene>
    <name evidence="9" type="ORF">AAF712_008720</name>
</gene>
<name>A0ABR2ZT30_9AGAR</name>
<keyword evidence="3" id="KW-1133">Transmembrane helix</keyword>
<evidence type="ECO:0000256" key="6">
    <source>
        <dbReference type="SAM" id="MobiDB-lite"/>
    </source>
</evidence>
<dbReference type="EMBL" id="JBBXMP010000064">
    <property type="protein sequence ID" value="KAL0064276.1"/>
    <property type="molecule type" value="Genomic_DNA"/>
</dbReference>
<feature type="region of interest" description="Disordered" evidence="6">
    <location>
        <begin position="725"/>
        <end position="784"/>
    </location>
</feature>
<evidence type="ECO:0000256" key="3">
    <source>
        <dbReference type="ARBA" id="ARBA00022989"/>
    </source>
</evidence>
<feature type="compositionally biased region" description="Low complexity" evidence="6">
    <location>
        <begin position="375"/>
        <end position="386"/>
    </location>
</feature>
<reference evidence="9 10" key="1">
    <citation type="submission" date="2024-05" db="EMBL/GenBank/DDBJ databases">
        <title>A draft genome resource for the thread blight pathogen Marasmius tenuissimus strain MS-2.</title>
        <authorList>
            <person name="Yulfo-Soto G.E."/>
            <person name="Baruah I.K."/>
            <person name="Amoako-Attah I."/>
            <person name="Bukari Y."/>
            <person name="Meinhardt L.W."/>
            <person name="Bailey B.A."/>
            <person name="Cohen S.P."/>
        </authorList>
    </citation>
    <scope>NUCLEOTIDE SEQUENCE [LARGE SCALE GENOMIC DNA]</scope>
    <source>
        <strain evidence="9 10">MS-2</strain>
    </source>
</reference>
<feature type="compositionally biased region" description="Low complexity" evidence="6">
    <location>
        <begin position="87"/>
        <end position="101"/>
    </location>
</feature>
<dbReference type="Pfam" id="PF07738">
    <property type="entry name" value="Sad1_UNC"/>
    <property type="match status" value="1"/>
</dbReference>
<feature type="compositionally biased region" description="Polar residues" evidence="6">
    <location>
        <begin position="102"/>
        <end position="111"/>
    </location>
</feature>
<dbReference type="InterPro" id="IPR012919">
    <property type="entry name" value="SUN_dom"/>
</dbReference>
<evidence type="ECO:0000313" key="10">
    <source>
        <dbReference type="Proteomes" id="UP001437256"/>
    </source>
</evidence>
<organism evidence="9 10">
    <name type="scientific">Marasmius tenuissimus</name>
    <dbReference type="NCBI Taxonomy" id="585030"/>
    <lineage>
        <taxon>Eukaryota</taxon>
        <taxon>Fungi</taxon>
        <taxon>Dikarya</taxon>
        <taxon>Basidiomycota</taxon>
        <taxon>Agaricomycotina</taxon>
        <taxon>Agaricomycetes</taxon>
        <taxon>Agaricomycetidae</taxon>
        <taxon>Agaricales</taxon>
        <taxon>Marasmiineae</taxon>
        <taxon>Marasmiaceae</taxon>
        <taxon>Marasmius</taxon>
    </lineage>
</organism>
<feature type="coiled-coil region" evidence="5">
    <location>
        <begin position="556"/>
        <end position="590"/>
    </location>
</feature>
<keyword evidence="5" id="KW-0175">Coiled coil</keyword>
<feature type="compositionally biased region" description="Low complexity" evidence="6">
    <location>
        <begin position="112"/>
        <end position="126"/>
    </location>
</feature>
<evidence type="ECO:0000256" key="2">
    <source>
        <dbReference type="ARBA" id="ARBA00022692"/>
    </source>
</evidence>
<feature type="region of interest" description="Disordered" evidence="6">
    <location>
        <begin position="804"/>
        <end position="904"/>
    </location>
</feature>
<feature type="compositionally biased region" description="Low complexity" evidence="6">
    <location>
        <begin position="463"/>
        <end position="474"/>
    </location>
</feature>
<keyword evidence="4" id="KW-0472">Membrane</keyword>
<evidence type="ECO:0000259" key="8">
    <source>
        <dbReference type="PROSITE" id="PS51469"/>
    </source>
</evidence>
<protein>
    <recommendedName>
        <fullName evidence="8">SUN domain-containing protein</fullName>
    </recommendedName>
</protein>
<dbReference type="PROSITE" id="PS51469">
    <property type="entry name" value="SUN"/>
    <property type="match status" value="1"/>
</dbReference>
<comment type="subcellular location">
    <subcellularLocation>
        <location evidence="1">Endomembrane system</location>
    </subcellularLocation>
</comment>
<dbReference type="PANTHER" id="PTHR12953">
    <property type="entry name" value="MEMBRANE PROTEIN CH1 RELATED"/>
    <property type="match status" value="1"/>
</dbReference>
<keyword evidence="10" id="KW-1185">Reference proteome</keyword>
<evidence type="ECO:0000256" key="5">
    <source>
        <dbReference type="SAM" id="Coils"/>
    </source>
</evidence>
<feature type="compositionally biased region" description="Polar residues" evidence="6">
    <location>
        <begin position="683"/>
        <end position="693"/>
    </location>
</feature>
<feature type="region of interest" description="Disordered" evidence="6">
    <location>
        <begin position="451"/>
        <end position="474"/>
    </location>
</feature>
<accession>A0ABR2ZT30</accession>
<dbReference type="PANTHER" id="PTHR12953:SF0">
    <property type="entry name" value="SUN DOMAIN-CONTAINING OSSIFICATION FACTOR"/>
    <property type="match status" value="1"/>
</dbReference>